<reference evidence="7 8" key="1">
    <citation type="journal article" date="2019" name="Sci. Rep.">
        <title>Nanopore sequencing improves the draft genome of the human pathogenic amoeba Naegleria fowleri.</title>
        <authorList>
            <person name="Liechti N."/>
            <person name="Schurch N."/>
            <person name="Bruggmann R."/>
            <person name="Wittwer M."/>
        </authorList>
    </citation>
    <scope>NUCLEOTIDE SEQUENCE [LARGE SCALE GENOMIC DNA]</scope>
    <source>
        <strain evidence="7 8">ATCC 30894</strain>
    </source>
</reference>
<keyword evidence="5" id="KW-1133">Transmembrane helix</keyword>
<evidence type="ECO:0000313" key="7">
    <source>
        <dbReference type="EMBL" id="KAF0979741.1"/>
    </source>
</evidence>
<dbReference type="Proteomes" id="UP000444721">
    <property type="component" value="Unassembled WGS sequence"/>
</dbReference>
<feature type="region of interest" description="Disordered" evidence="4">
    <location>
        <begin position="193"/>
        <end position="212"/>
    </location>
</feature>
<dbReference type="AlphaFoldDB" id="A0A6A5BYY3"/>
<feature type="region of interest" description="Disordered" evidence="4">
    <location>
        <begin position="1"/>
        <end position="34"/>
    </location>
</feature>
<dbReference type="EMBL" id="VFQX01000022">
    <property type="protein sequence ID" value="KAF0979741.1"/>
    <property type="molecule type" value="Genomic_DNA"/>
</dbReference>
<evidence type="ECO:0000259" key="6">
    <source>
        <dbReference type="Pfam" id="PF04577"/>
    </source>
</evidence>
<evidence type="ECO:0000256" key="5">
    <source>
        <dbReference type="SAM" id="Phobius"/>
    </source>
</evidence>
<feature type="transmembrane region" description="Helical" evidence="5">
    <location>
        <begin position="100"/>
        <end position="119"/>
    </location>
</feature>
<dbReference type="GO" id="GO:0016757">
    <property type="term" value="F:glycosyltransferase activity"/>
    <property type="evidence" value="ECO:0007669"/>
    <property type="project" value="UniProtKB-KW"/>
</dbReference>
<dbReference type="VEuPathDB" id="AmoebaDB:NF0110540"/>
<keyword evidence="5" id="KW-0812">Transmembrane</keyword>
<accession>A0A6A5BYY3</accession>
<evidence type="ECO:0000313" key="8">
    <source>
        <dbReference type="Proteomes" id="UP000444721"/>
    </source>
</evidence>
<dbReference type="InterPro" id="IPR049625">
    <property type="entry name" value="Glyco_transf_61_cat"/>
</dbReference>
<dbReference type="OrthoDB" id="529273at2759"/>
<protein>
    <recommendedName>
        <fullName evidence="6">Glycosyltransferase 61 catalytic domain-containing protein</fullName>
    </recommendedName>
</protein>
<gene>
    <name evidence="7" type="ORF">FDP41_000894</name>
</gene>
<feature type="domain" description="Glycosyltransferase 61 catalytic" evidence="6">
    <location>
        <begin position="488"/>
        <end position="597"/>
    </location>
</feature>
<evidence type="ECO:0000256" key="1">
    <source>
        <dbReference type="ARBA" id="ARBA00022676"/>
    </source>
</evidence>
<keyword evidence="3" id="KW-0325">Glycoprotein</keyword>
<name>A0A6A5BYY3_NAEFO</name>
<dbReference type="PANTHER" id="PTHR20961">
    <property type="entry name" value="GLYCOSYLTRANSFERASE"/>
    <property type="match status" value="1"/>
</dbReference>
<evidence type="ECO:0000256" key="3">
    <source>
        <dbReference type="ARBA" id="ARBA00023180"/>
    </source>
</evidence>
<dbReference type="InterPro" id="IPR007657">
    <property type="entry name" value="Glycosyltransferase_61"/>
</dbReference>
<keyword evidence="2" id="KW-0808">Transferase</keyword>
<keyword evidence="8" id="KW-1185">Reference proteome</keyword>
<evidence type="ECO:0000256" key="2">
    <source>
        <dbReference type="ARBA" id="ARBA00022679"/>
    </source>
</evidence>
<feature type="compositionally biased region" description="Low complexity" evidence="4">
    <location>
        <begin position="1"/>
        <end position="16"/>
    </location>
</feature>
<proteinExistence type="predicted"/>
<dbReference type="RefSeq" id="XP_044564454.1">
    <property type="nucleotide sequence ID" value="XM_044712845.1"/>
</dbReference>
<dbReference type="VEuPathDB" id="AmoebaDB:FDP41_000894"/>
<keyword evidence="5" id="KW-0472">Membrane</keyword>
<dbReference type="Pfam" id="PF04577">
    <property type="entry name" value="Glyco_transf_61"/>
    <property type="match status" value="1"/>
</dbReference>
<organism evidence="7 8">
    <name type="scientific">Naegleria fowleri</name>
    <name type="common">Brain eating amoeba</name>
    <dbReference type="NCBI Taxonomy" id="5763"/>
    <lineage>
        <taxon>Eukaryota</taxon>
        <taxon>Discoba</taxon>
        <taxon>Heterolobosea</taxon>
        <taxon>Tetramitia</taxon>
        <taxon>Eutetramitia</taxon>
        <taxon>Vahlkampfiidae</taxon>
        <taxon>Naegleria</taxon>
    </lineage>
</organism>
<sequence length="675" mass="77799">MLPSSSNHSPPLLTSSGSSNHHHELPPSSTSHHSSSKINSTFSLLAQNLNSLFSYLKIQWLMVYSKISSVFIPLISSLMGMSTSKKVASKNRISWQTIQTLLFATLIFLSVVFIIAFSIKFASKSKHLLSENISYFTDKVFRLRKTNPISDVDIPSDNHKMFAKLLNDGSVNQDEINEGLSEDFVKKLDNFEVDSNPQPQQQSSETDESDISKRMQSILMSPNELSRFRFNDYSNVFCTHNFIRETYRACLAYNLCYRRGKNGADGEYIYFQNIDDYSRRSTYHYDSQGFGASFFKDGSILAGVEGRTNWEVPQRTWIRVKVLNSSLSEYIEKEKVSVGWVTKRSVLLKRHRCTNAAHCMTETIYPAFALMREFWEPMPFGKDIDNFRDVYLVFAEEEDEECDCAKDMLTCGTDKNDVASKKRACQTFSRRYGSILSKHPNQLIRTVSKENDLTCFTNVVMGSTSYGLFGDLGFRNVGGYLKQFRDLIYQLQDLKIESSKTRIEKKTLVLTIYNKRRGFRRIERVEELYERAKEAFSTYTYISKDINVQFNVKVSLVTFETLSFEDQVQLMYDTDVFLSPFGSASFNSILMSSGAVLLTFPNGYEPDKISSRIYEHDLFHGHMWYQNLIYPSMADEIYFPPHAEAGSYLWKWEKMKVLITTALNMRIHYLMSTSE</sequence>
<feature type="transmembrane region" description="Helical" evidence="5">
    <location>
        <begin position="58"/>
        <end position="79"/>
    </location>
</feature>
<dbReference type="GeneID" id="68108112"/>
<dbReference type="VEuPathDB" id="AmoebaDB:NfTy_050800"/>
<feature type="compositionally biased region" description="Polar residues" evidence="4">
    <location>
        <begin position="193"/>
        <end position="204"/>
    </location>
</feature>
<keyword evidence="1" id="KW-0328">Glycosyltransferase</keyword>
<evidence type="ECO:0000256" key="4">
    <source>
        <dbReference type="SAM" id="MobiDB-lite"/>
    </source>
</evidence>
<comment type="caution">
    <text evidence="7">The sequence shown here is derived from an EMBL/GenBank/DDBJ whole genome shotgun (WGS) entry which is preliminary data.</text>
</comment>